<evidence type="ECO:0000313" key="3">
    <source>
        <dbReference type="Proteomes" id="UP000298327"/>
    </source>
</evidence>
<dbReference type="Proteomes" id="UP000298327">
    <property type="component" value="Unassembled WGS sequence"/>
</dbReference>
<reference evidence="2 3" key="1">
    <citation type="submission" date="2019-02" db="EMBL/GenBank/DDBJ databases">
        <title>Genome sequencing of the rare red list fungi Dentipellis fragilis.</title>
        <authorList>
            <person name="Buettner E."/>
            <person name="Kellner H."/>
        </authorList>
    </citation>
    <scope>NUCLEOTIDE SEQUENCE [LARGE SCALE GENOMIC DNA]</scope>
    <source>
        <strain evidence="2 3">DSM 105465</strain>
    </source>
</reference>
<sequence length="459" mass="49206">MSVGGTRSSHALRLPLWDIELENQPARPPWAAPSSELATSHVNAALPRFQGTTPVPQPGAPFLRLALLRSVSACDKPMPAPAARQHTLKHMYAQRSASRLLSGTSGICAVSRVCLLHCAIIALSLIRVPSLGQTHAAAVSRARARALADWTTHTQGSRIASPYTARWSDIAPKAAGLPVLIRSHRLNVLSPSPAVLQIRDASAGKRRQELAIVDDAAVAISFWLGAAGDGGMARCRTLRSSGAVKPHRADMPPAISSFAQPNSKFLLRYYVRILSPLIVLSQLPKSVCAIARAPTPTSIVFSAPLRHDHLRAVLLQRTTLIPPPHDAYAYIAIASAPACTSHSTPLPDDLQSTPATCMSRLALLAAAVWDWQHRTPSALVPLERVIPAMYADNSTYPLNSMPLIVAHAHASCVSHLARPRDLFRVASVSELHQLPRASYARSISPPSNSTPTPTPIPNS</sequence>
<dbReference type="AlphaFoldDB" id="A0A4Y9XY40"/>
<feature type="region of interest" description="Disordered" evidence="1">
    <location>
        <begin position="439"/>
        <end position="459"/>
    </location>
</feature>
<comment type="caution">
    <text evidence="2">The sequence shown here is derived from an EMBL/GenBank/DDBJ whole genome shotgun (WGS) entry which is preliminary data.</text>
</comment>
<organism evidence="2 3">
    <name type="scientific">Dentipellis fragilis</name>
    <dbReference type="NCBI Taxonomy" id="205917"/>
    <lineage>
        <taxon>Eukaryota</taxon>
        <taxon>Fungi</taxon>
        <taxon>Dikarya</taxon>
        <taxon>Basidiomycota</taxon>
        <taxon>Agaricomycotina</taxon>
        <taxon>Agaricomycetes</taxon>
        <taxon>Russulales</taxon>
        <taxon>Hericiaceae</taxon>
        <taxon>Dentipellis</taxon>
    </lineage>
</organism>
<evidence type="ECO:0000256" key="1">
    <source>
        <dbReference type="SAM" id="MobiDB-lite"/>
    </source>
</evidence>
<dbReference type="EMBL" id="SEOQ01001070">
    <property type="protein sequence ID" value="TFY54071.1"/>
    <property type="molecule type" value="Genomic_DNA"/>
</dbReference>
<evidence type="ECO:0000313" key="2">
    <source>
        <dbReference type="EMBL" id="TFY54071.1"/>
    </source>
</evidence>
<accession>A0A4Y9XY40</accession>
<protein>
    <submittedName>
        <fullName evidence="2">Uncharacterized protein</fullName>
    </submittedName>
</protein>
<feature type="compositionally biased region" description="Low complexity" evidence="1">
    <location>
        <begin position="442"/>
        <end position="451"/>
    </location>
</feature>
<keyword evidence="3" id="KW-1185">Reference proteome</keyword>
<name>A0A4Y9XY40_9AGAM</name>
<proteinExistence type="predicted"/>
<gene>
    <name evidence="2" type="ORF">EVG20_g9858</name>
</gene>